<dbReference type="PROSITE" id="PS51257">
    <property type="entry name" value="PROKAR_LIPOPROTEIN"/>
    <property type="match status" value="1"/>
</dbReference>
<gene>
    <name evidence="1" type="ORF">UFOPK2214_00476</name>
</gene>
<organism evidence="1">
    <name type="scientific">freshwater metagenome</name>
    <dbReference type="NCBI Taxonomy" id="449393"/>
    <lineage>
        <taxon>unclassified sequences</taxon>
        <taxon>metagenomes</taxon>
        <taxon>ecological metagenomes</taxon>
    </lineage>
</organism>
<name>A0A6J6KNA5_9ZZZZ</name>
<accession>A0A6J6KNA5</accession>
<proteinExistence type="predicted"/>
<dbReference type="EMBL" id="CAEZWJ010000010">
    <property type="protein sequence ID" value="CAB4649399.1"/>
    <property type="molecule type" value="Genomic_DNA"/>
</dbReference>
<evidence type="ECO:0000313" key="1">
    <source>
        <dbReference type="EMBL" id="CAB4649399.1"/>
    </source>
</evidence>
<protein>
    <submittedName>
        <fullName evidence="1">Unannotated protein</fullName>
    </submittedName>
</protein>
<dbReference type="AlphaFoldDB" id="A0A6J6KNA5"/>
<sequence>MKVLRILVLTVTIAGLTSCSASSTSDTSTTATTVAAVAAPDCSKAAIEMGVGEPTDIFNCSGDWAAIQPNSYVGSCNECESVWLYKWEAGAWNLKGVANQYGTLMPNGGNMGMTGLLKDKIYTENLTEYPSQEVACELWPTNRYPENVSLTGCSPDPEM</sequence>
<reference evidence="1" key="1">
    <citation type="submission" date="2020-05" db="EMBL/GenBank/DDBJ databases">
        <authorList>
            <person name="Chiriac C."/>
            <person name="Salcher M."/>
            <person name="Ghai R."/>
            <person name="Kavagutti S V."/>
        </authorList>
    </citation>
    <scope>NUCLEOTIDE SEQUENCE</scope>
</reference>